<dbReference type="EMBL" id="CM023483">
    <property type="protein sequence ID" value="KAH6936438.1"/>
    <property type="molecule type" value="Genomic_DNA"/>
</dbReference>
<name>A0ACB7SRM6_HYAAI</name>
<dbReference type="Proteomes" id="UP000821845">
    <property type="component" value="Chromosome 3"/>
</dbReference>
<gene>
    <name evidence="1" type="ORF">HPB50_017388</name>
</gene>
<organism evidence="1 2">
    <name type="scientific">Hyalomma asiaticum</name>
    <name type="common">Tick</name>
    <dbReference type="NCBI Taxonomy" id="266040"/>
    <lineage>
        <taxon>Eukaryota</taxon>
        <taxon>Metazoa</taxon>
        <taxon>Ecdysozoa</taxon>
        <taxon>Arthropoda</taxon>
        <taxon>Chelicerata</taxon>
        <taxon>Arachnida</taxon>
        <taxon>Acari</taxon>
        <taxon>Parasitiformes</taxon>
        <taxon>Ixodida</taxon>
        <taxon>Ixodoidea</taxon>
        <taxon>Ixodidae</taxon>
        <taxon>Hyalomminae</taxon>
        <taxon>Hyalomma</taxon>
    </lineage>
</organism>
<proteinExistence type="predicted"/>
<reference evidence="1" key="1">
    <citation type="submission" date="2020-05" db="EMBL/GenBank/DDBJ databases">
        <title>Large-scale comparative analyses of tick genomes elucidate their genetic diversity and vector capacities.</title>
        <authorList>
            <person name="Jia N."/>
            <person name="Wang J."/>
            <person name="Shi W."/>
            <person name="Du L."/>
            <person name="Sun Y."/>
            <person name="Zhan W."/>
            <person name="Jiang J."/>
            <person name="Wang Q."/>
            <person name="Zhang B."/>
            <person name="Ji P."/>
            <person name="Sakyi L.B."/>
            <person name="Cui X."/>
            <person name="Yuan T."/>
            <person name="Jiang B."/>
            <person name="Yang W."/>
            <person name="Lam T.T.-Y."/>
            <person name="Chang Q."/>
            <person name="Ding S."/>
            <person name="Wang X."/>
            <person name="Zhu J."/>
            <person name="Ruan X."/>
            <person name="Zhao L."/>
            <person name="Wei J."/>
            <person name="Que T."/>
            <person name="Du C."/>
            <person name="Cheng J."/>
            <person name="Dai P."/>
            <person name="Han X."/>
            <person name="Huang E."/>
            <person name="Gao Y."/>
            <person name="Liu J."/>
            <person name="Shao H."/>
            <person name="Ye R."/>
            <person name="Li L."/>
            <person name="Wei W."/>
            <person name="Wang X."/>
            <person name="Wang C."/>
            <person name="Yang T."/>
            <person name="Huo Q."/>
            <person name="Li W."/>
            <person name="Guo W."/>
            <person name="Chen H."/>
            <person name="Zhou L."/>
            <person name="Ni X."/>
            <person name="Tian J."/>
            <person name="Zhou Y."/>
            <person name="Sheng Y."/>
            <person name="Liu T."/>
            <person name="Pan Y."/>
            <person name="Xia L."/>
            <person name="Li J."/>
            <person name="Zhao F."/>
            <person name="Cao W."/>
        </authorList>
    </citation>
    <scope>NUCLEOTIDE SEQUENCE</scope>
    <source>
        <strain evidence="1">Hyas-2018</strain>
    </source>
</reference>
<protein>
    <submittedName>
        <fullName evidence="1">Uncharacterized protein</fullName>
    </submittedName>
</protein>
<keyword evidence="2" id="KW-1185">Reference proteome</keyword>
<comment type="caution">
    <text evidence="1">The sequence shown here is derived from an EMBL/GenBank/DDBJ whole genome shotgun (WGS) entry which is preliminary data.</text>
</comment>
<sequence length="103" mass="10885">MVLPAHLRAVVAEMQSTGSRLVGVRRIGVGGSVLPEAFLKEVQSTFGEIECVVNGYALTESMGIVCSPSIHASTGVDVGFPAPCSQVKVRTYRGDSPSRLFDC</sequence>
<evidence type="ECO:0000313" key="2">
    <source>
        <dbReference type="Proteomes" id="UP000821845"/>
    </source>
</evidence>
<accession>A0ACB7SRM6</accession>
<evidence type="ECO:0000313" key="1">
    <source>
        <dbReference type="EMBL" id="KAH6936438.1"/>
    </source>
</evidence>